<evidence type="ECO:0000313" key="2">
    <source>
        <dbReference type="EMBL" id="MFD1370851.1"/>
    </source>
</evidence>
<protein>
    <submittedName>
        <fullName evidence="2">Alpha/beta fold hydrolase</fullName>
    </submittedName>
</protein>
<dbReference type="RefSeq" id="WP_317795706.1">
    <property type="nucleotide sequence ID" value="NZ_AP028461.1"/>
</dbReference>
<dbReference type="EMBL" id="JBHTMK010000048">
    <property type="protein sequence ID" value="MFD1370851.1"/>
    <property type="molecule type" value="Genomic_DNA"/>
</dbReference>
<comment type="caution">
    <text evidence="2">The sequence shown here is derived from an EMBL/GenBank/DDBJ whole genome shotgun (WGS) entry which is preliminary data.</text>
</comment>
<dbReference type="InterPro" id="IPR029058">
    <property type="entry name" value="AB_hydrolase_fold"/>
</dbReference>
<dbReference type="PANTHER" id="PTHR43194:SF2">
    <property type="entry name" value="PEROXISOMAL MEMBRANE PROTEIN LPX1"/>
    <property type="match status" value="1"/>
</dbReference>
<dbReference type="PANTHER" id="PTHR43194">
    <property type="entry name" value="HYDROLASE ALPHA/BETA FOLD FAMILY"/>
    <property type="match status" value="1"/>
</dbReference>
<dbReference type="InterPro" id="IPR000073">
    <property type="entry name" value="AB_hydrolase_1"/>
</dbReference>
<keyword evidence="3" id="KW-1185">Reference proteome</keyword>
<accession>A0ABW4AL04</accession>
<proteinExistence type="predicted"/>
<gene>
    <name evidence="2" type="ORF">ACFQ5G_36395</name>
</gene>
<evidence type="ECO:0000313" key="3">
    <source>
        <dbReference type="Proteomes" id="UP001597183"/>
    </source>
</evidence>
<organism evidence="2 3">
    <name type="scientific">Actinoplanes sichuanensis</name>
    <dbReference type="NCBI Taxonomy" id="512349"/>
    <lineage>
        <taxon>Bacteria</taxon>
        <taxon>Bacillati</taxon>
        <taxon>Actinomycetota</taxon>
        <taxon>Actinomycetes</taxon>
        <taxon>Micromonosporales</taxon>
        <taxon>Micromonosporaceae</taxon>
        <taxon>Actinoplanes</taxon>
    </lineage>
</organism>
<evidence type="ECO:0000259" key="1">
    <source>
        <dbReference type="Pfam" id="PF12697"/>
    </source>
</evidence>
<sequence>MPSPPVYLLHGLLGTAYAHFGAQIRAWTGRHRVIAVDLPGHGRCPLAATGAYLDRAGDYVATVLTRFGPGRVVAASYLGGPIAIHLAATRPDLVTSLVLTGFVPGLEQEAFLRMLGGFHVLAAEQPGLAAEYERLHGPRWKDTLSAYGEDCVRHPQRVLPGPAVLAALGARTHLVNGSHKTAERDAALTAAAIGPRVSGVVLDGAGHIAAHDAPEAFTAAVEAFWSGGPR</sequence>
<keyword evidence="2" id="KW-0378">Hydrolase</keyword>
<dbReference type="Gene3D" id="3.40.50.1820">
    <property type="entry name" value="alpha/beta hydrolase"/>
    <property type="match status" value="1"/>
</dbReference>
<dbReference type="Pfam" id="PF12697">
    <property type="entry name" value="Abhydrolase_6"/>
    <property type="match status" value="1"/>
</dbReference>
<name>A0ABW4AL04_9ACTN</name>
<feature type="domain" description="AB hydrolase-1" evidence="1">
    <location>
        <begin position="6"/>
        <end position="219"/>
    </location>
</feature>
<reference evidence="3" key="1">
    <citation type="journal article" date="2019" name="Int. J. Syst. Evol. Microbiol.">
        <title>The Global Catalogue of Microorganisms (GCM) 10K type strain sequencing project: providing services to taxonomists for standard genome sequencing and annotation.</title>
        <authorList>
            <consortium name="The Broad Institute Genomics Platform"/>
            <consortium name="The Broad Institute Genome Sequencing Center for Infectious Disease"/>
            <person name="Wu L."/>
            <person name="Ma J."/>
        </authorList>
    </citation>
    <scope>NUCLEOTIDE SEQUENCE [LARGE SCALE GENOMIC DNA]</scope>
    <source>
        <strain evidence="3">CCM 7526</strain>
    </source>
</reference>
<dbReference type="SUPFAM" id="SSF53474">
    <property type="entry name" value="alpha/beta-Hydrolases"/>
    <property type="match status" value="1"/>
</dbReference>
<dbReference type="GO" id="GO:0016787">
    <property type="term" value="F:hydrolase activity"/>
    <property type="evidence" value="ECO:0007669"/>
    <property type="project" value="UniProtKB-KW"/>
</dbReference>
<dbReference type="Proteomes" id="UP001597183">
    <property type="component" value="Unassembled WGS sequence"/>
</dbReference>
<dbReference type="InterPro" id="IPR050228">
    <property type="entry name" value="Carboxylesterase_BioH"/>
</dbReference>